<dbReference type="Proteomes" id="UP001594351">
    <property type="component" value="Unassembled WGS sequence"/>
</dbReference>
<dbReference type="SUPFAM" id="SSF109604">
    <property type="entry name" value="HD-domain/PDEase-like"/>
    <property type="match status" value="1"/>
</dbReference>
<sequence length="490" mass="55989">MAEEEKEEIEQTTESFIKSLETIKSGEVDQKEKWLNFAKCMFRTLKTALIHDLNNQAMVRLIQIFVHMVNDMIREEGAIALQQSDKKIFINKSSIQASGTSYATLRELVDVLDHRKVGGITFMQEMTTEQMEKFLDLFKNTTSQADRPYFESLEANLKRNGLNQIMLNRPLGISGSSMEDMVLHRGQLAHYLYAKALIYMKKYMANFDDRSVKIVFAKKCVRTVQDCVDICNQKQQYILGLVTLKYFEEYLYHHSVNVALLAILLGQKMGLSRAQLADLGLCGLFHDIGLLAQQDKKVKPGEQIEHSLYGVSLLMRDKNINASILKRMIVIFEHHFYYSRRNAPRPYQKFEHDLFSRIIQIVDCFDILTSDDGVNPPELPDRALAKMMEQSAKRFDPTLMKLFVNTIGIYPIGTTVLLNTGEVGIVFHSNQDPARFNKPHIKLIKKTDGTPLSGEIVDLSEQPVDKCSRAIVRAMDPKPLGINVSHYLLV</sequence>
<evidence type="ECO:0000313" key="3">
    <source>
        <dbReference type="Proteomes" id="UP001594351"/>
    </source>
</evidence>
<dbReference type="CDD" id="cd00077">
    <property type="entry name" value="HDc"/>
    <property type="match status" value="1"/>
</dbReference>
<keyword evidence="3" id="KW-1185">Reference proteome</keyword>
<dbReference type="Gene3D" id="1.10.3210.10">
    <property type="entry name" value="Hypothetical protein af1432"/>
    <property type="match status" value="1"/>
</dbReference>
<keyword evidence="2" id="KW-0378">Hydrolase</keyword>
<gene>
    <name evidence="2" type="ORF">ACFL27_18945</name>
</gene>
<dbReference type="Pfam" id="PF01966">
    <property type="entry name" value="HD"/>
    <property type="match status" value="1"/>
</dbReference>
<dbReference type="InterPro" id="IPR006674">
    <property type="entry name" value="HD_domain"/>
</dbReference>
<dbReference type="SMART" id="SM00471">
    <property type="entry name" value="HDc"/>
    <property type="match status" value="1"/>
</dbReference>
<evidence type="ECO:0000259" key="1">
    <source>
        <dbReference type="PROSITE" id="PS51832"/>
    </source>
</evidence>
<dbReference type="PANTHER" id="PTHR43155:SF2">
    <property type="entry name" value="CYCLIC DI-GMP PHOSPHODIESTERASE PA4108"/>
    <property type="match status" value="1"/>
</dbReference>
<dbReference type="PROSITE" id="PS51832">
    <property type="entry name" value="HD_GYP"/>
    <property type="match status" value="1"/>
</dbReference>
<accession>A0ABV6Z1D9</accession>
<dbReference type="GO" id="GO:0016787">
    <property type="term" value="F:hydrolase activity"/>
    <property type="evidence" value="ECO:0007669"/>
    <property type="project" value="UniProtKB-KW"/>
</dbReference>
<dbReference type="EMBL" id="JBHPBY010000292">
    <property type="protein sequence ID" value="MFC1852279.1"/>
    <property type="molecule type" value="Genomic_DNA"/>
</dbReference>
<comment type="caution">
    <text evidence="2">The sequence shown here is derived from an EMBL/GenBank/DDBJ whole genome shotgun (WGS) entry which is preliminary data.</text>
</comment>
<dbReference type="EC" id="3.1.4.-" evidence="2"/>
<evidence type="ECO:0000313" key="2">
    <source>
        <dbReference type="EMBL" id="MFC1852279.1"/>
    </source>
</evidence>
<name>A0ABV6Z1D9_UNCC1</name>
<dbReference type="InterPro" id="IPR003607">
    <property type="entry name" value="HD/PDEase_dom"/>
</dbReference>
<proteinExistence type="predicted"/>
<feature type="domain" description="HD-GYP" evidence="1">
    <location>
        <begin position="216"/>
        <end position="419"/>
    </location>
</feature>
<organism evidence="2 3">
    <name type="scientific">candidate division CSSED10-310 bacterium</name>
    <dbReference type="NCBI Taxonomy" id="2855610"/>
    <lineage>
        <taxon>Bacteria</taxon>
        <taxon>Bacteria division CSSED10-310</taxon>
    </lineage>
</organism>
<dbReference type="PANTHER" id="PTHR43155">
    <property type="entry name" value="CYCLIC DI-GMP PHOSPHODIESTERASE PA4108-RELATED"/>
    <property type="match status" value="1"/>
</dbReference>
<dbReference type="InterPro" id="IPR037522">
    <property type="entry name" value="HD_GYP_dom"/>
</dbReference>
<reference evidence="2 3" key="1">
    <citation type="submission" date="2024-09" db="EMBL/GenBank/DDBJ databases">
        <title>Laminarin stimulates single cell rates of sulfate reduction while oxygen inhibits transcriptomic activity in coastal marine sediment.</title>
        <authorList>
            <person name="Lindsay M."/>
            <person name="Orcutt B."/>
            <person name="Emerson D."/>
            <person name="Stepanauskas R."/>
            <person name="D'Angelo T."/>
        </authorList>
    </citation>
    <scope>NUCLEOTIDE SEQUENCE [LARGE SCALE GENOMIC DNA]</scope>
    <source>
        <strain evidence="2">SAG AM-311-K15</strain>
    </source>
</reference>
<protein>
    <submittedName>
        <fullName evidence="2">HD-GYP domain-containing protein</fullName>
        <ecNumber evidence="2">3.1.4.-</ecNumber>
    </submittedName>
</protein>